<accession>A0A2P2Q674</accession>
<proteinExistence type="predicted"/>
<name>A0A2P2Q674_RHIMU</name>
<dbReference type="EMBL" id="GGEC01082003">
    <property type="protein sequence ID" value="MBX62487.1"/>
    <property type="molecule type" value="Transcribed_RNA"/>
</dbReference>
<dbReference type="AlphaFoldDB" id="A0A2P2Q674"/>
<reference evidence="2" key="1">
    <citation type="submission" date="2018-02" db="EMBL/GenBank/DDBJ databases">
        <title>Rhizophora mucronata_Transcriptome.</title>
        <authorList>
            <person name="Meera S.P."/>
            <person name="Sreeshan A."/>
            <person name="Augustine A."/>
        </authorList>
    </citation>
    <scope>NUCLEOTIDE SEQUENCE</scope>
    <source>
        <tissue evidence="2">Leaf</tissue>
    </source>
</reference>
<evidence type="ECO:0000256" key="1">
    <source>
        <dbReference type="SAM" id="Phobius"/>
    </source>
</evidence>
<keyword evidence="1" id="KW-1133">Transmembrane helix</keyword>
<evidence type="ECO:0000313" key="2">
    <source>
        <dbReference type="EMBL" id="MBX62487.1"/>
    </source>
</evidence>
<keyword evidence="1" id="KW-0472">Membrane</keyword>
<keyword evidence="1" id="KW-0812">Transmembrane</keyword>
<sequence>MPLFCSSAFYYLTAALCYLAFSLSCVVVTVISRMLHGRCQH</sequence>
<protein>
    <submittedName>
        <fullName evidence="2">Uncharacterized protein</fullName>
    </submittedName>
</protein>
<feature type="transmembrane region" description="Helical" evidence="1">
    <location>
        <begin position="12"/>
        <end position="31"/>
    </location>
</feature>
<organism evidence="2">
    <name type="scientific">Rhizophora mucronata</name>
    <name type="common">Asiatic mangrove</name>
    <dbReference type="NCBI Taxonomy" id="61149"/>
    <lineage>
        <taxon>Eukaryota</taxon>
        <taxon>Viridiplantae</taxon>
        <taxon>Streptophyta</taxon>
        <taxon>Embryophyta</taxon>
        <taxon>Tracheophyta</taxon>
        <taxon>Spermatophyta</taxon>
        <taxon>Magnoliopsida</taxon>
        <taxon>eudicotyledons</taxon>
        <taxon>Gunneridae</taxon>
        <taxon>Pentapetalae</taxon>
        <taxon>rosids</taxon>
        <taxon>fabids</taxon>
        <taxon>Malpighiales</taxon>
        <taxon>Rhizophoraceae</taxon>
        <taxon>Rhizophora</taxon>
    </lineage>
</organism>